<evidence type="ECO:0000313" key="2">
    <source>
        <dbReference type="EMBL" id="KYB46115.1"/>
    </source>
</evidence>
<comment type="caution">
    <text evidence="2">The sequence shown here is derived from an EMBL/GenBank/DDBJ whole genome shotgun (WGS) entry which is preliminary data.</text>
</comment>
<sequence length="97" mass="11355">MMPAPRRSESSENTTVVVFIAMMVLLFLNRGEWKMNHLNIERLLDEGKVREPFSAGSLQSAMPELTREEIGAFLRRNSNNPRSRFIKVLRGWYRCNR</sequence>
<keyword evidence="1" id="KW-0812">Transmembrane</keyword>
<keyword evidence="1" id="KW-1133">Transmembrane helix</keyword>
<accession>A0A656Z8F3</accession>
<feature type="transmembrane region" description="Helical" evidence="1">
    <location>
        <begin position="12"/>
        <end position="28"/>
    </location>
</feature>
<name>A0A656Z8F3_BRUAN</name>
<gene>
    <name evidence="2" type="ORF">AB664_03560</name>
</gene>
<evidence type="ECO:0000256" key="1">
    <source>
        <dbReference type="SAM" id="Phobius"/>
    </source>
</evidence>
<organism evidence="2">
    <name type="scientific">Brucella anthropi</name>
    <name type="common">Ochrobactrum anthropi</name>
    <dbReference type="NCBI Taxonomy" id="529"/>
    <lineage>
        <taxon>Bacteria</taxon>
        <taxon>Pseudomonadati</taxon>
        <taxon>Pseudomonadota</taxon>
        <taxon>Alphaproteobacteria</taxon>
        <taxon>Hyphomicrobiales</taxon>
        <taxon>Brucellaceae</taxon>
        <taxon>Brucella/Ochrobactrum group</taxon>
        <taxon>Brucella</taxon>
    </lineage>
</organism>
<proteinExistence type="predicted"/>
<protein>
    <submittedName>
        <fullName evidence="2">Uncharacterized protein</fullName>
    </submittedName>
</protein>
<dbReference type="AlphaFoldDB" id="A0A656Z8F3"/>
<reference evidence="2" key="1">
    <citation type="submission" date="2016-02" db="EMBL/GenBank/DDBJ databases">
        <title>Genomic sequences of Ochrobactrum anthropi.</title>
        <authorList>
            <person name="Chudasama K.S."/>
            <person name="Thaker V.S."/>
        </authorList>
    </citation>
    <scope>NUCLEOTIDE SEQUENCE [LARGE SCALE GENOMIC DNA]</scope>
    <source>
        <strain evidence="2">SUBG007</strain>
    </source>
</reference>
<dbReference type="EMBL" id="LUAY01001007">
    <property type="protein sequence ID" value="KYB46115.1"/>
    <property type="molecule type" value="Genomic_DNA"/>
</dbReference>
<keyword evidence="1" id="KW-0472">Membrane</keyword>